<keyword evidence="1" id="KW-0812">Transmembrane</keyword>
<keyword evidence="1" id="KW-1133">Transmembrane helix</keyword>
<reference evidence="2 3" key="1">
    <citation type="journal article" date="2007" name="Int. J. Syst. Evol. Microbiol.">
        <title>Marixanthomonas ophiurae gen. nov., sp. nov., a marine bacterium of the family Flavobacteriaceae isolated from a deep-sea brittle star.</title>
        <authorList>
            <person name="Romanenko L.A."/>
            <person name="Uchino M."/>
            <person name="Frolova G.M."/>
            <person name="Mikhailov V.V."/>
        </authorList>
    </citation>
    <scope>NUCLEOTIDE SEQUENCE [LARGE SCALE GENOMIC DNA]</scope>
    <source>
        <strain evidence="2 3">KMM 3046</strain>
    </source>
</reference>
<comment type="caution">
    <text evidence="2">The sequence shown here is derived from an EMBL/GenBank/DDBJ whole genome shotgun (WGS) entry which is preliminary data.</text>
</comment>
<proteinExistence type="predicted"/>
<sequence>MTKKYDFYKVANLFNSVKDEKRTIKQPPRLIFTYCFFQNTLPLYSFLLFFPSLPQFQHSKFPIKFLYHSFWSKSKITYEKT</sequence>
<evidence type="ECO:0000313" key="2">
    <source>
        <dbReference type="EMBL" id="RFN59087.1"/>
    </source>
</evidence>
<keyword evidence="3" id="KW-1185">Reference proteome</keyword>
<keyword evidence="1" id="KW-0472">Membrane</keyword>
<name>A0A3E1QAD4_9FLAO</name>
<accession>A0A3E1QAD4</accession>
<gene>
    <name evidence="2" type="ORF">DZ858_03145</name>
</gene>
<dbReference type="AlphaFoldDB" id="A0A3E1QAD4"/>
<evidence type="ECO:0000313" key="3">
    <source>
        <dbReference type="Proteomes" id="UP000261082"/>
    </source>
</evidence>
<protein>
    <submittedName>
        <fullName evidence="2">Uncharacterized protein</fullName>
    </submittedName>
</protein>
<organism evidence="2 3">
    <name type="scientific">Marixanthomonas ophiurae</name>
    <dbReference type="NCBI Taxonomy" id="387659"/>
    <lineage>
        <taxon>Bacteria</taxon>
        <taxon>Pseudomonadati</taxon>
        <taxon>Bacteroidota</taxon>
        <taxon>Flavobacteriia</taxon>
        <taxon>Flavobacteriales</taxon>
        <taxon>Flavobacteriaceae</taxon>
        <taxon>Marixanthomonas</taxon>
    </lineage>
</organism>
<evidence type="ECO:0000256" key="1">
    <source>
        <dbReference type="SAM" id="Phobius"/>
    </source>
</evidence>
<dbReference type="EMBL" id="QVID01000001">
    <property type="protein sequence ID" value="RFN59087.1"/>
    <property type="molecule type" value="Genomic_DNA"/>
</dbReference>
<feature type="transmembrane region" description="Helical" evidence="1">
    <location>
        <begin position="31"/>
        <end position="50"/>
    </location>
</feature>
<dbReference type="Proteomes" id="UP000261082">
    <property type="component" value="Unassembled WGS sequence"/>
</dbReference>